<dbReference type="InterPro" id="IPR005543">
    <property type="entry name" value="PASTA_dom"/>
</dbReference>
<dbReference type="Proteomes" id="UP000718281">
    <property type="component" value="Unassembled WGS sequence"/>
</dbReference>
<dbReference type="Proteomes" id="UP000726105">
    <property type="component" value="Unassembled WGS sequence"/>
</dbReference>
<accession>A0A934X8C9</accession>
<dbReference type="Pfam" id="PF03793">
    <property type="entry name" value="PASTA"/>
    <property type="match status" value="1"/>
</dbReference>
<evidence type="ECO:0000313" key="6">
    <source>
        <dbReference type="Proteomes" id="UP000726105"/>
    </source>
</evidence>
<dbReference type="CDD" id="cd06577">
    <property type="entry name" value="PASTA_pknB"/>
    <property type="match status" value="1"/>
</dbReference>
<protein>
    <submittedName>
        <fullName evidence="3">PASTA domain-containing protein</fullName>
    </submittedName>
</protein>
<gene>
    <name evidence="3" type="ORF">IPF40_14200</name>
    <name evidence="4" type="ORF">IPI13_09180</name>
</gene>
<evidence type="ECO:0000313" key="3">
    <source>
        <dbReference type="EMBL" id="MBK6302128.1"/>
    </source>
</evidence>
<comment type="caution">
    <text evidence="3">The sequence shown here is derived from an EMBL/GenBank/DDBJ whole genome shotgun (WGS) entry which is preliminary data.</text>
</comment>
<proteinExistence type="predicted"/>
<dbReference type="PROSITE" id="PS51178">
    <property type="entry name" value="PASTA"/>
    <property type="match status" value="1"/>
</dbReference>
<dbReference type="EMBL" id="JADIXZ010000007">
    <property type="protein sequence ID" value="MBK6302128.1"/>
    <property type="molecule type" value="Genomic_DNA"/>
</dbReference>
<evidence type="ECO:0000259" key="2">
    <source>
        <dbReference type="PROSITE" id="PS51178"/>
    </source>
</evidence>
<feature type="region of interest" description="Disordered" evidence="1">
    <location>
        <begin position="88"/>
        <end position="121"/>
    </location>
</feature>
<dbReference type="Gene3D" id="3.30.10.20">
    <property type="match status" value="1"/>
</dbReference>
<reference evidence="5 6" key="1">
    <citation type="submission" date="2020-10" db="EMBL/GenBank/DDBJ databases">
        <title>Connecting structure to function with the recovery of over 1000 high-quality activated sludge metagenome-assembled genomes encoding full-length rRNA genes using long-read sequencing.</title>
        <authorList>
            <person name="Singleton C.M."/>
            <person name="Petriglieri F."/>
            <person name="Kristensen J.M."/>
            <person name="Kirkegaard R.H."/>
            <person name="Michaelsen T.Y."/>
            <person name="Andersen M.H."/>
            <person name="Karst S.M."/>
            <person name="Dueholm M.S."/>
            <person name="Nielsen P.H."/>
            <person name="Albertsen M."/>
        </authorList>
    </citation>
    <scope>NUCLEOTIDE SEQUENCE [LARGE SCALE GENOMIC DNA]</scope>
    <source>
        <strain evidence="3">AalE_18-Q3-R2-46_BAT3C.188</strain>
        <strain evidence="4">Ega_18-Q3-R5-49_MAXAC.001</strain>
    </source>
</reference>
<sequence length="121" mass="12254">MAGKTQSAATRILKAAGYTVSVVREEAVDGVTGTVLRTSPEAGSALAPGSRVTLVVLQVVAEEEPAGSNCTPGYDPCLPPASDYDCAGGSGNGPKYVEGPVRVTGSDPYRLDADHDGIGCE</sequence>
<evidence type="ECO:0000313" key="4">
    <source>
        <dbReference type="EMBL" id="MBK7273320.1"/>
    </source>
</evidence>
<name>A0A934X8C9_9MICO</name>
<evidence type="ECO:0000313" key="5">
    <source>
        <dbReference type="Proteomes" id="UP000718281"/>
    </source>
</evidence>
<organism evidence="3 5">
    <name type="scientific">Candidatus Phosphoribacter hodrii</name>
    <dbReference type="NCBI Taxonomy" id="2953743"/>
    <lineage>
        <taxon>Bacteria</taxon>
        <taxon>Bacillati</taxon>
        <taxon>Actinomycetota</taxon>
        <taxon>Actinomycetes</taxon>
        <taxon>Micrococcales</taxon>
        <taxon>Dermatophilaceae</taxon>
        <taxon>Candidatus Phosphoribacter</taxon>
    </lineage>
</organism>
<feature type="domain" description="PASTA" evidence="2">
    <location>
        <begin position="1"/>
        <end position="58"/>
    </location>
</feature>
<dbReference type="AlphaFoldDB" id="A0A934X8C9"/>
<dbReference type="EMBL" id="JADJIB010000003">
    <property type="protein sequence ID" value="MBK7273320.1"/>
    <property type="molecule type" value="Genomic_DNA"/>
</dbReference>
<evidence type="ECO:0000256" key="1">
    <source>
        <dbReference type="SAM" id="MobiDB-lite"/>
    </source>
</evidence>
<feature type="compositionally biased region" description="Basic and acidic residues" evidence="1">
    <location>
        <begin position="109"/>
        <end position="121"/>
    </location>
</feature>